<reference evidence="2 3" key="1">
    <citation type="journal article" date="2018" name="Science">
        <title>The opium poppy genome and morphinan production.</title>
        <authorList>
            <person name="Guo L."/>
            <person name="Winzer T."/>
            <person name="Yang X."/>
            <person name="Li Y."/>
            <person name="Ning Z."/>
            <person name="He Z."/>
            <person name="Teodor R."/>
            <person name="Lu Y."/>
            <person name="Bowser T.A."/>
            <person name="Graham I.A."/>
            <person name="Ye K."/>
        </authorList>
    </citation>
    <scope>NUCLEOTIDE SEQUENCE [LARGE SCALE GENOMIC DNA]</scope>
    <source>
        <strain evidence="3">cv. HN1</strain>
        <tissue evidence="2">Leaves</tissue>
    </source>
</reference>
<evidence type="ECO:0000313" key="3">
    <source>
        <dbReference type="Proteomes" id="UP000316621"/>
    </source>
</evidence>
<name>A0A4Y7I457_PAPSO</name>
<evidence type="ECO:0000256" key="1">
    <source>
        <dbReference type="SAM" id="MobiDB-lite"/>
    </source>
</evidence>
<evidence type="ECO:0000313" key="2">
    <source>
        <dbReference type="EMBL" id="RZC43663.1"/>
    </source>
</evidence>
<feature type="region of interest" description="Disordered" evidence="1">
    <location>
        <begin position="29"/>
        <end position="61"/>
    </location>
</feature>
<keyword evidence="3" id="KW-1185">Reference proteome</keyword>
<gene>
    <name evidence="2" type="ORF">C5167_036605</name>
</gene>
<dbReference type="AlphaFoldDB" id="A0A4Y7I457"/>
<dbReference type="Gramene" id="RZC43663">
    <property type="protein sequence ID" value="RZC43663"/>
    <property type="gene ID" value="C5167_036605"/>
</dbReference>
<dbReference type="EMBL" id="CM010715">
    <property type="protein sequence ID" value="RZC43663.1"/>
    <property type="molecule type" value="Genomic_DNA"/>
</dbReference>
<dbReference type="Proteomes" id="UP000316621">
    <property type="component" value="Chromosome 1"/>
</dbReference>
<protein>
    <submittedName>
        <fullName evidence="2">Uncharacterized protein</fullName>
    </submittedName>
</protein>
<proteinExistence type="predicted"/>
<accession>A0A4Y7I457</accession>
<sequence>MTKEDLKDFSSSFDRIFEAQLKKFFGKKTFNREDPEGASRITSNSNTSEEKSTPTSVQLGSSFQVLNQVESKVRTISTGADKAK</sequence>
<organism evidence="2 3">
    <name type="scientific">Papaver somniferum</name>
    <name type="common">Opium poppy</name>
    <dbReference type="NCBI Taxonomy" id="3469"/>
    <lineage>
        <taxon>Eukaryota</taxon>
        <taxon>Viridiplantae</taxon>
        <taxon>Streptophyta</taxon>
        <taxon>Embryophyta</taxon>
        <taxon>Tracheophyta</taxon>
        <taxon>Spermatophyta</taxon>
        <taxon>Magnoliopsida</taxon>
        <taxon>Ranunculales</taxon>
        <taxon>Papaveraceae</taxon>
        <taxon>Papaveroideae</taxon>
        <taxon>Papaver</taxon>
    </lineage>
</organism>